<evidence type="ECO:0000259" key="2">
    <source>
        <dbReference type="PROSITE" id="PS50240"/>
    </source>
</evidence>
<keyword evidence="4" id="KW-1185">Reference proteome</keyword>
<dbReference type="InterPro" id="IPR009003">
    <property type="entry name" value="Peptidase_S1_PA"/>
</dbReference>
<proteinExistence type="predicted"/>
<evidence type="ECO:0000256" key="1">
    <source>
        <dbReference type="ARBA" id="ARBA00022729"/>
    </source>
</evidence>
<comment type="caution">
    <text evidence="3">The sequence shown here is derived from an EMBL/GenBank/DDBJ whole genome shotgun (WGS) entry which is preliminary data.</text>
</comment>
<organism evidence="3 4">
    <name type="scientific">Rhodopseudomonas rhenobacensis</name>
    <dbReference type="NCBI Taxonomy" id="87461"/>
    <lineage>
        <taxon>Bacteria</taxon>
        <taxon>Pseudomonadati</taxon>
        <taxon>Pseudomonadota</taxon>
        <taxon>Alphaproteobacteria</taxon>
        <taxon>Hyphomicrobiales</taxon>
        <taxon>Nitrobacteraceae</taxon>
        <taxon>Rhodopseudomonas</taxon>
    </lineage>
</organism>
<feature type="domain" description="Peptidase S1" evidence="2">
    <location>
        <begin position="129"/>
        <end position="396"/>
    </location>
</feature>
<dbReference type="RefSeq" id="WP_347339376.1">
    <property type="nucleotide sequence ID" value="NZ_JACHIH010000065.1"/>
</dbReference>
<dbReference type="PROSITE" id="PS50240">
    <property type="entry name" value="TRYPSIN_DOM"/>
    <property type="match status" value="1"/>
</dbReference>
<evidence type="ECO:0000313" key="4">
    <source>
        <dbReference type="Proteomes" id="UP000542353"/>
    </source>
</evidence>
<accession>A0A7W8E1I0</accession>
<sequence>MDGFYFYFMELQMKLILRTTIFAIGTLVVSGASAQITQSGPTVAFAPTTPASVSGIDLANAKAMPMPMAARAPSLTGAQAAPTFPGQSGFSPGGAGNGKLASIQVAPAKTEGVLKALAQPDGVAPQEYGVGGVPYTTARVNAYNQPTATFQPYAATGKLYFNIGSGTYVCSASLIKPGILVTAAHCVSNYGQSQFYKNWVWYPGYNNGQAPYGYYTGKNVRVMTAYYNGSDGCYQYGVICPDDVALIELYTPNGLPGSAVGWYGYGWNGWGLNGSNQTLINQLGYPQALDSGVFMQRNDSQGTVNATYSNNTVIGSLMTGGSSGGPWLNNFGRAPLLASGTGFGNYANRNIVVGVTSWGYTDTSSSGMKLQGASPFTSNNIVALVNAQCAVSPGKC</sequence>
<dbReference type="Proteomes" id="UP000542353">
    <property type="component" value="Unassembled WGS sequence"/>
</dbReference>
<dbReference type="PANTHER" id="PTHR15462">
    <property type="entry name" value="SERINE PROTEASE"/>
    <property type="match status" value="1"/>
</dbReference>
<dbReference type="Gene3D" id="2.40.10.10">
    <property type="entry name" value="Trypsin-like serine proteases"/>
    <property type="match status" value="2"/>
</dbReference>
<dbReference type="Pfam" id="PF00089">
    <property type="entry name" value="Trypsin"/>
    <property type="match status" value="1"/>
</dbReference>
<dbReference type="AlphaFoldDB" id="A0A7W8E1I0"/>
<dbReference type="InterPro" id="IPR018114">
    <property type="entry name" value="TRYPSIN_HIS"/>
</dbReference>
<dbReference type="InterPro" id="IPR001254">
    <property type="entry name" value="Trypsin_dom"/>
</dbReference>
<dbReference type="GO" id="GO:0006508">
    <property type="term" value="P:proteolysis"/>
    <property type="evidence" value="ECO:0007669"/>
    <property type="project" value="InterPro"/>
</dbReference>
<dbReference type="EMBL" id="JACHIH010000065">
    <property type="protein sequence ID" value="MBB5050042.1"/>
    <property type="molecule type" value="Genomic_DNA"/>
</dbReference>
<dbReference type="GO" id="GO:0004252">
    <property type="term" value="F:serine-type endopeptidase activity"/>
    <property type="evidence" value="ECO:0007669"/>
    <property type="project" value="InterPro"/>
</dbReference>
<name>A0A7W8E1I0_9BRAD</name>
<dbReference type="SUPFAM" id="SSF50494">
    <property type="entry name" value="Trypsin-like serine proteases"/>
    <property type="match status" value="1"/>
</dbReference>
<evidence type="ECO:0000313" key="3">
    <source>
        <dbReference type="EMBL" id="MBB5050042.1"/>
    </source>
</evidence>
<dbReference type="PROSITE" id="PS00134">
    <property type="entry name" value="TRYPSIN_HIS"/>
    <property type="match status" value="1"/>
</dbReference>
<keyword evidence="1" id="KW-0732">Signal</keyword>
<dbReference type="InterPro" id="IPR050966">
    <property type="entry name" value="Glutamyl_endopeptidase"/>
</dbReference>
<gene>
    <name evidence="3" type="ORF">HNR60_004830</name>
</gene>
<protein>
    <submittedName>
        <fullName evidence="3">V8-like Glu-specific endopeptidase</fullName>
    </submittedName>
</protein>
<dbReference type="PANTHER" id="PTHR15462:SF19">
    <property type="entry name" value="PEPTIDASE S1 DOMAIN-CONTAINING PROTEIN"/>
    <property type="match status" value="1"/>
</dbReference>
<reference evidence="3 4" key="1">
    <citation type="submission" date="2020-08" db="EMBL/GenBank/DDBJ databases">
        <title>Genomic Encyclopedia of Type Strains, Phase IV (KMG-IV): sequencing the most valuable type-strain genomes for metagenomic binning, comparative biology and taxonomic classification.</title>
        <authorList>
            <person name="Goeker M."/>
        </authorList>
    </citation>
    <scope>NUCLEOTIDE SEQUENCE [LARGE SCALE GENOMIC DNA]</scope>
    <source>
        <strain evidence="3 4">DSM 12706</strain>
    </source>
</reference>
<dbReference type="InterPro" id="IPR043504">
    <property type="entry name" value="Peptidase_S1_PA_chymotrypsin"/>
</dbReference>